<dbReference type="InterPro" id="IPR008979">
    <property type="entry name" value="Galactose-bd-like_sf"/>
</dbReference>
<reference evidence="1 2" key="1">
    <citation type="submission" date="2022-01" db="EMBL/GenBank/DDBJ databases">
        <title>Labilibaculum sp. nov, a marine bacterium isolated from Antarctica.</title>
        <authorList>
            <person name="Dai W."/>
        </authorList>
    </citation>
    <scope>NUCLEOTIDE SEQUENCE [LARGE SCALE GENOMIC DNA]</scope>
    <source>
        <strain evidence="1 2">DW002</strain>
    </source>
</reference>
<evidence type="ECO:0008006" key="3">
    <source>
        <dbReference type="Google" id="ProtNLM"/>
    </source>
</evidence>
<evidence type="ECO:0000313" key="2">
    <source>
        <dbReference type="Proteomes" id="UP001528920"/>
    </source>
</evidence>
<dbReference type="EMBL" id="JAKJSC010000001">
    <property type="protein sequence ID" value="MDE5417534.1"/>
    <property type="molecule type" value="Genomic_DNA"/>
</dbReference>
<organism evidence="1 2">
    <name type="scientific">Paralabilibaculum antarcticum</name>
    <dbReference type="NCBI Taxonomy" id="2912572"/>
    <lineage>
        <taxon>Bacteria</taxon>
        <taxon>Pseudomonadati</taxon>
        <taxon>Bacteroidota</taxon>
        <taxon>Bacteroidia</taxon>
        <taxon>Marinilabiliales</taxon>
        <taxon>Marinifilaceae</taxon>
        <taxon>Paralabilibaculum</taxon>
    </lineage>
</organism>
<dbReference type="RefSeq" id="WP_275108874.1">
    <property type="nucleotide sequence ID" value="NZ_JAKJSC010000001.1"/>
</dbReference>
<comment type="caution">
    <text evidence="1">The sequence shown here is derived from an EMBL/GenBank/DDBJ whole genome shotgun (WGS) entry which is preliminary data.</text>
</comment>
<dbReference type="PROSITE" id="PS51257">
    <property type="entry name" value="PROKAR_LIPOPROTEIN"/>
    <property type="match status" value="1"/>
</dbReference>
<dbReference type="SUPFAM" id="SSF49785">
    <property type="entry name" value="Galactose-binding domain-like"/>
    <property type="match status" value="1"/>
</dbReference>
<dbReference type="Gene3D" id="2.60.120.260">
    <property type="entry name" value="Galactose-binding domain-like"/>
    <property type="match status" value="1"/>
</dbReference>
<name>A0ABT5VQ30_9BACT</name>
<dbReference type="Proteomes" id="UP001528920">
    <property type="component" value="Unassembled WGS sequence"/>
</dbReference>
<evidence type="ECO:0000313" key="1">
    <source>
        <dbReference type="EMBL" id="MDE5417534.1"/>
    </source>
</evidence>
<gene>
    <name evidence="1" type="ORF">L3049_05885</name>
</gene>
<proteinExistence type="predicted"/>
<protein>
    <recommendedName>
        <fullName evidence="3">CBM-cenC domain-containing protein</fullName>
    </recommendedName>
</protein>
<accession>A0ABT5VQ30</accession>
<keyword evidence="2" id="KW-1185">Reference proteome</keyword>
<sequence>MKNINLIFGLFMLLLVVGCDDEYEPLNDYSDVNWYTDMSHARPNSIGLDKYMSFADLSQNALTHEWQLDPNFDDKFLTGRIIRQDSNYVDFIDENAGSVSYDNTVHVLFTSPGLHNLRLYNTFKEYVEFIGNDTLAAVKQGDVWVIDTTFVLDVYDTLQPALKLFLDGNEVLDLPANSAVNELDSASWPTLEIEAGKAINFVDMTTIDRPTGRTWIIPGGTGGKSDSTELNYFYRLGTFKPVMVSSRNSKNVPYGYKRQPIPLKIKVIKSTLPFEVAGNAMELEDETIQFSLTGEIVPFFNQEEFFTVHVTNPNTGFDEEIEVQAAKVNSELGNVIDLTLSQPIYSYDDVVTISYSGGEIISLDERNLVDIVDAPVVMYNPNVLSDPAYGFEDAGAGWVPMWDNTATIEYTTEKAASGSYSMKMTQFGGKGKIESKNAPATMKVGKSYVYTYKVWVDASTTAGSMSTWFFPEWKQNWVGLNDKPKGEWVTIEKTFDYNLGGTLIIMFTLNGEGVIYVDDFSMIERDARP</sequence>